<dbReference type="InterPro" id="IPR017517">
    <property type="entry name" value="Maleyloyr_isom"/>
</dbReference>
<evidence type="ECO:0000313" key="2">
    <source>
        <dbReference type="EMBL" id="TQF04818.1"/>
    </source>
</evidence>
<protein>
    <submittedName>
        <fullName evidence="2">TIGR03086 family protein</fullName>
    </submittedName>
</protein>
<sequence length="198" mass="21355">MDIRALHTRALELATEVVDQVTADQLRRPTPCADWRLGELLAHMIGQNHGFAAAARGLGDDLHQWRDRPFPGAPARSWAVSVADVAEAFATAATPLRIPEIRPGTDIPAETAISFHYLDTLVHGWDAAVTLGLPFEPPPELVRAVLAVAVRVPAGPDDRRPGAAFRGVLTLDTGAPEFHQVLALLGRDPGWRPAGQRV</sequence>
<dbReference type="OrthoDB" id="5185819at2"/>
<evidence type="ECO:0000259" key="1">
    <source>
        <dbReference type="Pfam" id="PF11716"/>
    </source>
</evidence>
<dbReference type="SUPFAM" id="SSF109854">
    <property type="entry name" value="DinB/YfiT-like putative metalloenzymes"/>
    <property type="match status" value="1"/>
</dbReference>
<keyword evidence="3" id="KW-1185">Reference proteome</keyword>
<evidence type="ECO:0000313" key="3">
    <source>
        <dbReference type="Proteomes" id="UP000319103"/>
    </source>
</evidence>
<dbReference type="InterPro" id="IPR034660">
    <property type="entry name" value="DinB/YfiT-like"/>
</dbReference>
<dbReference type="InterPro" id="IPR017520">
    <property type="entry name" value="CHP03086"/>
</dbReference>
<feature type="domain" description="Mycothiol-dependent maleylpyruvate isomerase metal-binding" evidence="1">
    <location>
        <begin position="14"/>
        <end position="128"/>
    </location>
</feature>
<dbReference type="RefSeq" id="WP_141635373.1">
    <property type="nucleotide sequence ID" value="NZ_VIGB01000003.1"/>
</dbReference>
<proteinExistence type="predicted"/>
<gene>
    <name evidence="2" type="ORF">E6W39_24565</name>
</gene>
<reference evidence="2 3" key="1">
    <citation type="submission" date="2019-06" db="EMBL/GenBank/DDBJ databases">
        <title>Description of Kitasatospora acidophila sp. nov. isolated from pine grove soil, and reclassification of Streptomyces novaecaesareae to Kitasatospora novaeceasareae comb. nov.</title>
        <authorList>
            <person name="Kim M.J."/>
        </authorList>
    </citation>
    <scope>NUCLEOTIDE SEQUENCE [LARGE SCALE GENOMIC DNA]</scope>
    <source>
        <strain evidence="2 3">MMS16-CNU292</strain>
    </source>
</reference>
<dbReference type="Gene3D" id="1.20.120.450">
    <property type="entry name" value="dinb family like domain"/>
    <property type="match status" value="1"/>
</dbReference>
<comment type="caution">
    <text evidence="2">The sequence shown here is derived from an EMBL/GenBank/DDBJ whole genome shotgun (WGS) entry which is preliminary data.</text>
</comment>
<dbReference type="NCBIfam" id="TIGR03086">
    <property type="entry name" value="TIGR03086 family metal-binding protein"/>
    <property type="match status" value="1"/>
</dbReference>
<accession>A0A540W711</accession>
<dbReference type="InterPro" id="IPR024344">
    <property type="entry name" value="MDMPI_metal-binding"/>
</dbReference>
<dbReference type="EMBL" id="VIGB01000003">
    <property type="protein sequence ID" value="TQF04818.1"/>
    <property type="molecule type" value="Genomic_DNA"/>
</dbReference>
<name>A0A540W711_9ACTN</name>
<dbReference type="Proteomes" id="UP000319103">
    <property type="component" value="Unassembled WGS sequence"/>
</dbReference>
<dbReference type="Pfam" id="PF11716">
    <property type="entry name" value="MDMPI_N"/>
    <property type="match status" value="1"/>
</dbReference>
<dbReference type="GO" id="GO:0046872">
    <property type="term" value="F:metal ion binding"/>
    <property type="evidence" value="ECO:0007669"/>
    <property type="project" value="InterPro"/>
</dbReference>
<organism evidence="2 3">
    <name type="scientific">Kitasatospora acidiphila</name>
    <dbReference type="NCBI Taxonomy" id="2567942"/>
    <lineage>
        <taxon>Bacteria</taxon>
        <taxon>Bacillati</taxon>
        <taxon>Actinomycetota</taxon>
        <taxon>Actinomycetes</taxon>
        <taxon>Kitasatosporales</taxon>
        <taxon>Streptomycetaceae</taxon>
        <taxon>Kitasatospora</taxon>
    </lineage>
</organism>
<dbReference type="AlphaFoldDB" id="A0A540W711"/>
<dbReference type="NCBIfam" id="TIGR03083">
    <property type="entry name" value="maleylpyruvate isomerase family mycothiol-dependent enzyme"/>
    <property type="match status" value="1"/>
</dbReference>